<feature type="transmembrane region" description="Helical" evidence="1">
    <location>
        <begin position="30"/>
        <end position="49"/>
    </location>
</feature>
<proteinExistence type="predicted"/>
<evidence type="ECO:0000313" key="3">
    <source>
        <dbReference type="Proteomes" id="UP000176952"/>
    </source>
</evidence>
<dbReference type="EMBL" id="MHKD01000002">
    <property type="protein sequence ID" value="OGY85368.1"/>
    <property type="molecule type" value="Genomic_DNA"/>
</dbReference>
<name>A0A1G2B825_9BACT</name>
<keyword evidence="1" id="KW-0812">Transmembrane</keyword>
<keyword evidence="1" id="KW-1133">Transmembrane helix</keyword>
<dbReference type="AlphaFoldDB" id="A0A1G2B825"/>
<evidence type="ECO:0000256" key="1">
    <source>
        <dbReference type="SAM" id="Phobius"/>
    </source>
</evidence>
<dbReference type="Proteomes" id="UP000176952">
    <property type="component" value="Unassembled WGS sequence"/>
</dbReference>
<comment type="caution">
    <text evidence="2">The sequence shown here is derived from an EMBL/GenBank/DDBJ whole genome shotgun (WGS) entry which is preliminary data.</text>
</comment>
<protein>
    <submittedName>
        <fullName evidence="2">Uncharacterized protein</fullName>
    </submittedName>
</protein>
<keyword evidence="1" id="KW-0472">Membrane</keyword>
<gene>
    <name evidence="2" type="ORF">A3F54_03075</name>
</gene>
<reference evidence="2 3" key="1">
    <citation type="journal article" date="2016" name="Nat. Commun.">
        <title>Thousands of microbial genomes shed light on interconnected biogeochemical processes in an aquifer system.</title>
        <authorList>
            <person name="Anantharaman K."/>
            <person name="Brown C.T."/>
            <person name="Hug L.A."/>
            <person name="Sharon I."/>
            <person name="Castelle C.J."/>
            <person name="Probst A.J."/>
            <person name="Thomas B.C."/>
            <person name="Singh A."/>
            <person name="Wilkins M.J."/>
            <person name="Karaoz U."/>
            <person name="Brodie E.L."/>
            <person name="Williams K.H."/>
            <person name="Hubbard S.S."/>
            <person name="Banfield J.F."/>
        </authorList>
    </citation>
    <scope>NUCLEOTIDE SEQUENCE [LARGE SCALE GENOMIC DNA]</scope>
</reference>
<feature type="transmembrane region" description="Helical" evidence="1">
    <location>
        <begin position="7"/>
        <end position="24"/>
    </location>
</feature>
<evidence type="ECO:0000313" key="2">
    <source>
        <dbReference type="EMBL" id="OGY85368.1"/>
    </source>
</evidence>
<sequence>MEAEHPIFLGSLKVLGFIALAFFFGFVPTYFFGLGWFGALAVLGLFYCVKFVHEEGWQDWVLSYWVRNINGYADQCERTDKDGKFERGRYRYTRLKSDKFPEKIQRVAIIFQISGWRWRSRRGMIFYNWAMVDYPWKVKWVILPERASVDWNWRDVWRSPGTCISHVHLSRIGEEGTLLVTVEKALEIIMENTMVEAGGIKTTPLYKIAENLYEKKDGQKVETEMGA</sequence>
<accession>A0A1G2B825</accession>
<organism evidence="2 3">
    <name type="scientific">Candidatus Kerfeldbacteria bacterium RIFCSPHIGHO2_12_FULL_48_17</name>
    <dbReference type="NCBI Taxonomy" id="1798542"/>
    <lineage>
        <taxon>Bacteria</taxon>
        <taxon>Candidatus Kerfeldiibacteriota</taxon>
    </lineage>
</organism>